<proteinExistence type="inferred from homology"/>
<dbReference type="Pfam" id="PF01565">
    <property type="entry name" value="FAD_binding_4"/>
    <property type="match status" value="1"/>
</dbReference>
<dbReference type="EMBL" id="HG674029">
    <property type="protein sequence ID" value="CDJ38738.1"/>
    <property type="molecule type" value="Genomic_DNA"/>
</dbReference>
<feature type="site" description="Important for enzyme activity" evidence="9">
    <location>
        <position position="438"/>
    </location>
</feature>
<dbReference type="EC" id="2.5.1.26" evidence="3 10"/>
<dbReference type="InterPro" id="IPR036318">
    <property type="entry name" value="FAD-bd_PCMH-like_sf"/>
</dbReference>
<dbReference type="InterPro" id="IPR006094">
    <property type="entry name" value="Oxid_FAD_bind_N"/>
</dbReference>
<dbReference type="VEuPathDB" id="ToxoDB:ETH_00007785"/>
<gene>
    <name evidence="13" type="ORF">ETH_00007785</name>
</gene>
<comment type="function">
    <text evidence="10">Catalyzes the exchange of an acyl for a long-chain alkyl group and the formation of the ether bond in the biosynthesis of ether phospholipids.</text>
</comment>
<dbReference type="InterPro" id="IPR016171">
    <property type="entry name" value="Vanillyl_alc_oxidase_C-sub2"/>
</dbReference>
<evidence type="ECO:0000313" key="13">
    <source>
        <dbReference type="EMBL" id="CDJ38738.1"/>
    </source>
</evidence>
<dbReference type="GeneID" id="25250759"/>
<dbReference type="OrthoDB" id="5332616at2759"/>
<dbReference type="RefSeq" id="XP_013229494.1">
    <property type="nucleotide sequence ID" value="XM_013374040.1"/>
</dbReference>
<dbReference type="UniPathway" id="UPA00781"/>
<dbReference type="GO" id="GO:0008609">
    <property type="term" value="F:alkylglycerone-phosphate synthase activity"/>
    <property type="evidence" value="ECO:0007669"/>
    <property type="project" value="UniProtKB-EC"/>
</dbReference>
<comment type="subcellular location">
    <subcellularLocation>
        <location evidence="10">Peroxisome</location>
    </subcellularLocation>
</comment>
<feature type="compositionally biased region" description="Basic and acidic residues" evidence="11">
    <location>
        <begin position="51"/>
        <end position="60"/>
    </location>
</feature>
<evidence type="ECO:0000256" key="7">
    <source>
        <dbReference type="PIRSR" id="PIRSR625650-2"/>
    </source>
</evidence>
<dbReference type="InterPro" id="IPR016164">
    <property type="entry name" value="FAD-linked_Oxase-like_C"/>
</dbReference>
<sequence>MSSSGQARSGLSGAAGVRGAQQQAQEQQQRKPEKEQQQQKAQEQQQQLATRAKDFADPKDDCKGDASWMAPLFGSPSSLRLALHVFAERSGGGHSVMDCRLFGRNKVETCKWNGWGYCDTYVSMSSASMIRLHGSRYSLCGVDMGHWHEFMESIPGIEFAFSSPAQDTLVIPPQRVNNEAFIKELQQLAPEIEVANSEKERLFHGHGHTCNEIFELRYGTVARLPDVVLYPKEHKDVEAIVECASRHNVCLIPFGGGTSVTLGVAVPVSESRMVATVSLAFMQRILFLDKDALLMWVEAGAVGASLEERLRRHGVTLGHEPDSMEFSTVGGWVATRASGMKKNRYGNIEDMVVDVVVVTSKGSLNQQQSAPRVSSGPSLQQLMLGSEGTLGIITQVLLKVKLLPECKAYGCLAFPTFTAGVHFLRHVALDNLQPASIRLMDKTQTQCGSLFRVSPPGGPPLKELLADRLKKFYLNKIKGWKEEDLCGCTLVFEGTTEEVNTQRNNIYKAAKLYGALPAGSSNGERGYQMTFLIAYLRDFIMEHHWIFESFEASMAWPVVLVCYQRVKDRIKSDCSRLGIKYPPLVMVRLTQVYDGGAVLYFYFGFNWAGLREPIKVFSEVEHNARQVILDCKGSISHHHGVGKLRKEFMAKAVGKTGMELLRATKDAVDPQNIFGNGNMI</sequence>
<dbReference type="InterPro" id="IPR025650">
    <property type="entry name" value="Alkyl-DHAP_Synthase"/>
</dbReference>
<name>U6KPA3_EIMTE</name>
<dbReference type="PANTHER" id="PTHR46568:SF1">
    <property type="entry name" value="ALKYLDIHYDROXYACETONEPHOSPHATE SYNTHASE, PEROXISOMAL"/>
    <property type="match status" value="1"/>
</dbReference>
<dbReference type="SUPFAM" id="SSF56176">
    <property type="entry name" value="FAD-binding/transporter-associated domain-like"/>
    <property type="match status" value="1"/>
</dbReference>
<dbReference type="Pfam" id="PF02913">
    <property type="entry name" value="FAD-oxidase_C"/>
    <property type="match status" value="1"/>
</dbReference>
<feature type="compositionally biased region" description="Low complexity" evidence="11">
    <location>
        <begin position="38"/>
        <end position="47"/>
    </location>
</feature>
<keyword evidence="4 10" id="KW-0285">Flavoprotein</keyword>
<keyword evidence="10" id="KW-0444">Lipid biosynthesis</keyword>
<feature type="active site" description="Proton donor/acceptor" evidence="6">
    <location>
        <position position="600"/>
    </location>
</feature>
<evidence type="ECO:0000259" key="12">
    <source>
        <dbReference type="PROSITE" id="PS51387"/>
    </source>
</evidence>
<evidence type="ECO:0000256" key="8">
    <source>
        <dbReference type="PIRSR" id="PIRSR625650-3"/>
    </source>
</evidence>
<evidence type="ECO:0000256" key="11">
    <source>
        <dbReference type="SAM" id="MobiDB-lite"/>
    </source>
</evidence>
<comment type="pathway">
    <text evidence="1 10">Glycerolipid metabolism; ether lipid biosynthesis.</text>
</comment>
<organism evidence="13 14">
    <name type="scientific">Eimeria tenella</name>
    <name type="common">Coccidian parasite</name>
    <dbReference type="NCBI Taxonomy" id="5802"/>
    <lineage>
        <taxon>Eukaryota</taxon>
        <taxon>Sar</taxon>
        <taxon>Alveolata</taxon>
        <taxon>Apicomplexa</taxon>
        <taxon>Conoidasida</taxon>
        <taxon>Coccidia</taxon>
        <taxon>Eucoccidiorida</taxon>
        <taxon>Eimeriorina</taxon>
        <taxon>Eimeriidae</taxon>
        <taxon>Eimeria</taxon>
    </lineage>
</organism>
<feature type="compositionally biased region" description="Basic and acidic residues" evidence="11">
    <location>
        <begin position="28"/>
        <end position="37"/>
    </location>
</feature>
<protein>
    <recommendedName>
        <fullName evidence="3 10">Alkylglycerone-phosphate synthase</fullName>
        <shortName evidence="10">Alkyl-DHAP synthase</shortName>
        <ecNumber evidence="3 10">2.5.1.26</ecNumber>
    </recommendedName>
</protein>
<dbReference type="InterPro" id="IPR016169">
    <property type="entry name" value="FAD-bd_PCMH_sub2"/>
</dbReference>
<evidence type="ECO:0000256" key="10">
    <source>
        <dbReference type="RuleBase" id="RU363113"/>
    </source>
</evidence>
<keyword evidence="5 8" id="KW-0274">FAD</keyword>
<dbReference type="Gene3D" id="3.30.70.3450">
    <property type="match status" value="1"/>
</dbReference>
<dbReference type="Gene3D" id="3.30.300.330">
    <property type="match status" value="1"/>
</dbReference>
<feature type="region of interest" description="Disordered" evidence="11">
    <location>
        <begin position="1"/>
        <end position="60"/>
    </location>
</feature>
<feature type="binding site" evidence="8">
    <location>
        <begin position="335"/>
        <end position="338"/>
    </location>
    <ligand>
        <name>FAD</name>
        <dbReference type="ChEBI" id="CHEBI:57692"/>
    </ligand>
</feature>
<reference evidence="13" key="2">
    <citation type="submission" date="2013-10" db="EMBL/GenBank/DDBJ databases">
        <authorList>
            <person name="Aslett M."/>
        </authorList>
    </citation>
    <scope>NUCLEOTIDE SEQUENCE [LARGE SCALE GENOMIC DNA]</scope>
    <source>
        <strain evidence="13">Houghton</strain>
    </source>
</reference>
<evidence type="ECO:0000256" key="9">
    <source>
        <dbReference type="PIRSR" id="PIRSR625650-4"/>
    </source>
</evidence>
<feature type="binding site" evidence="8">
    <location>
        <begin position="253"/>
        <end position="259"/>
    </location>
    <ligand>
        <name>FAD</name>
        <dbReference type="ChEBI" id="CHEBI:57692"/>
    </ligand>
</feature>
<evidence type="ECO:0000313" key="14">
    <source>
        <dbReference type="Proteomes" id="UP000030747"/>
    </source>
</evidence>
<comment type="subunit">
    <text evidence="10">Homodimer.</text>
</comment>
<keyword evidence="10" id="KW-0443">Lipid metabolism</keyword>
<dbReference type="InterPro" id="IPR016166">
    <property type="entry name" value="FAD-bd_PCMH"/>
</dbReference>
<evidence type="ECO:0000256" key="2">
    <source>
        <dbReference type="ARBA" id="ARBA00008000"/>
    </source>
</evidence>
<evidence type="ECO:0000256" key="5">
    <source>
        <dbReference type="ARBA" id="ARBA00022827"/>
    </source>
</evidence>
<feature type="binding site" evidence="8">
    <location>
        <begin position="322"/>
        <end position="328"/>
    </location>
    <ligand>
        <name>FAD</name>
        <dbReference type="ChEBI" id="CHEBI:57692"/>
    </ligand>
</feature>
<dbReference type="OMA" id="VDVLDWC"/>
<dbReference type="GO" id="GO:0071949">
    <property type="term" value="F:FAD binding"/>
    <property type="evidence" value="ECO:0007669"/>
    <property type="project" value="InterPro"/>
</dbReference>
<dbReference type="PROSITE" id="PS51387">
    <property type="entry name" value="FAD_PCMH"/>
    <property type="match status" value="1"/>
</dbReference>
<dbReference type="PANTHER" id="PTHR46568">
    <property type="entry name" value="ALKYLDIHYDROXYACETONEPHOSPHATE SYNTHASE, PEROXISOMAL"/>
    <property type="match status" value="1"/>
</dbReference>
<reference evidence="13" key="1">
    <citation type="submission" date="2013-10" db="EMBL/GenBank/DDBJ databases">
        <title>Genomic analysis of the causative agents of coccidiosis in chickens.</title>
        <authorList>
            <person name="Reid A.J."/>
            <person name="Blake D."/>
            <person name="Billington K."/>
            <person name="Browne H."/>
            <person name="Dunn M."/>
            <person name="Hung S."/>
            <person name="Kawahara F."/>
            <person name="Miranda-Saavedra D."/>
            <person name="Mourier T."/>
            <person name="Nagra H."/>
            <person name="Otto T.D."/>
            <person name="Rawlings N."/>
            <person name="Sanchez A."/>
            <person name="Sanders M."/>
            <person name="Subramaniam C."/>
            <person name="Tay Y."/>
            <person name="Dear P."/>
            <person name="Doerig C."/>
            <person name="Gruber A."/>
            <person name="Parkinson J."/>
            <person name="Shirley M."/>
            <person name="Wan K.L."/>
            <person name="Berriman M."/>
            <person name="Tomley F."/>
            <person name="Pain A."/>
        </authorList>
    </citation>
    <scope>NUCLEOTIDE SEQUENCE [LARGE SCALE GENOMIC DNA]</scope>
    <source>
        <strain evidence="13">Houghton</strain>
    </source>
</reference>
<dbReference type="AlphaFoldDB" id="U6KPA3"/>
<feature type="binding site" evidence="7">
    <location>
        <position position="537"/>
    </location>
    <ligand>
        <name>substrate</name>
    </ligand>
</feature>
<evidence type="ECO:0000256" key="4">
    <source>
        <dbReference type="ARBA" id="ARBA00022630"/>
    </source>
</evidence>
<dbReference type="GO" id="GO:0008611">
    <property type="term" value="P:ether lipid biosynthetic process"/>
    <property type="evidence" value="ECO:0007669"/>
    <property type="project" value="UniProtKB-UniPathway"/>
</dbReference>
<comment type="catalytic activity">
    <reaction evidence="10">
        <text>a long chain fatty alcohol + a 1-acylglycerone 3-phosphate = a 1-O-alkylglycerone 3-phosphate + a long-chain fatty acid + H(+)</text>
        <dbReference type="Rhea" id="RHEA:36171"/>
        <dbReference type="ChEBI" id="CHEBI:15378"/>
        <dbReference type="ChEBI" id="CHEBI:17135"/>
        <dbReference type="ChEBI" id="CHEBI:57534"/>
        <dbReference type="ChEBI" id="CHEBI:57560"/>
        <dbReference type="ChEBI" id="CHEBI:73315"/>
        <dbReference type="EC" id="2.5.1.26"/>
    </reaction>
</comment>
<comment type="cofactor">
    <cofactor evidence="8 10">
        <name>FAD</name>
        <dbReference type="ChEBI" id="CHEBI:57692"/>
    </cofactor>
</comment>
<evidence type="ECO:0000256" key="1">
    <source>
        <dbReference type="ARBA" id="ARBA00004670"/>
    </source>
</evidence>
<dbReference type="SUPFAM" id="SSF55103">
    <property type="entry name" value="FAD-linked oxidases, C-terminal domain"/>
    <property type="match status" value="1"/>
</dbReference>
<dbReference type="VEuPathDB" id="ToxoDB:ETH2_1452500"/>
<dbReference type="InterPro" id="IPR004113">
    <property type="entry name" value="FAD-bd_oxidored_4_C"/>
</dbReference>
<dbReference type="Proteomes" id="UP000030747">
    <property type="component" value="Unassembled WGS sequence"/>
</dbReference>
<comment type="similarity">
    <text evidence="2 10">Belongs to the FAD-binding oxidoreductase/transferase type 4 family.</text>
</comment>
<accession>U6KPA3</accession>
<feature type="domain" description="FAD-binding PCMH-type" evidence="12">
    <location>
        <begin position="221"/>
        <end position="403"/>
    </location>
</feature>
<dbReference type="Gene3D" id="3.30.465.10">
    <property type="match status" value="1"/>
</dbReference>
<keyword evidence="14" id="KW-1185">Reference proteome</keyword>
<keyword evidence="10" id="KW-0808">Transferase</keyword>
<feature type="binding site" evidence="8">
    <location>
        <begin position="387"/>
        <end position="393"/>
    </location>
    <ligand>
        <name>FAD</name>
        <dbReference type="ChEBI" id="CHEBI:57692"/>
    </ligand>
</feature>
<dbReference type="Gene3D" id="1.10.45.10">
    <property type="entry name" value="Vanillyl-alcohol Oxidase, Chain A, domain 4"/>
    <property type="match status" value="1"/>
</dbReference>
<evidence type="ECO:0000256" key="3">
    <source>
        <dbReference type="ARBA" id="ARBA00012385"/>
    </source>
</evidence>
<evidence type="ECO:0000256" key="6">
    <source>
        <dbReference type="PIRSR" id="PIRSR625650-1"/>
    </source>
</evidence>
<keyword evidence="10" id="KW-0576">Peroxisome</keyword>
<dbReference type="GO" id="GO:0005777">
    <property type="term" value="C:peroxisome"/>
    <property type="evidence" value="ECO:0007669"/>
    <property type="project" value="UniProtKB-SubCell"/>
</dbReference>